<feature type="short sequence motif" description="Histidine triad motif" evidence="2">
    <location>
        <begin position="117"/>
        <end position="121"/>
    </location>
</feature>
<dbReference type="PROSITE" id="PS00892">
    <property type="entry name" value="HIT_1"/>
    <property type="match status" value="1"/>
</dbReference>
<feature type="domain" description="HIT" evidence="3">
    <location>
        <begin position="78"/>
        <end position="127"/>
    </location>
</feature>
<name>A0A5N5T5F9_9CRUS</name>
<evidence type="ECO:0000256" key="2">
    <source>
        <dbReference type="PIRSR" id="PIRSR601310-3"/>
    </source>
</evidence>
<dbReference type="InterPro" id="IPR036265">
    <property type="entry name" value="HIT-like_sf"/>
</dbReference>
<sequence>MIFSKSIKIILANHLRFQPTTYEVSSKLGKSLVSKNTIACFSEMSEVEKAQTASHQEETIFGKILKGAIPCKFIYEDDKLLGHLMNVARKVAKQRNLDSGYRLVVNNGKDGAQSVYHLHLHVLGGRQMSWPPG</sequence>
<dbReference type="InterPro" id="IPR019808">
    <property type="entry name" value="Histidine_triad_CS"/>
</dbReference>
<dbReference type="PANTHER" id="PTHR23089">
    <property type="entry name" value="HISTIDINE TRIAD HIT PROTEIN"/>
    <property type="match status" value="1"/>
</dbReference>
<dbReference type="Gene3D" id="3.30.428.10">
    <property type="entry name" value="HIT-like"/>
    <property type="match status" value="2"/>
</dbReference>
<reference evidence="4 5" key="1">
    <citation type="journal article" date="2019" name="PLoS Biol.">
        <title>Sex chromosomes control vertical transmission of feminizing Wolbachia symbionts in an isopod.</title>
        <authorList>
            <person name="Becking T."/>
            <person name="Chebbi M.A."/>
            <person name="Giraud I."/>
            <person name="Moumen B."/>
            <person name="Laverre T."/>
            <person name="Caubet Y."/>
            <person name="Peccoud J."/>
            <person name="Gilbert C."/>
            <person name="Cordaux R."/>
        </authorList>
    </citation>
    <scope>NUCLEOTIDE SEQUENCE [LARGE SCALE GENOMIC DNA]</scope>
    <source>
        <strain evidence="4">ANa2</strain>
        <tissue evidence="4">Whole body excluding digestive tract and cuticle</tissue>
    </source>
</reference>
<feature type="active site" description="Tele-AMP-histidine intermediate" evidence="1">
    <location>
        <position position="119"/>
    </location>
</feature>
<dbReference type="SUPFAM" id="SSF54197">
    <property type="entry name" value="HIT-like"/>
    <property type="match status" value="1"/>
</dbReference>
<dbReference type="InterPro" id="IPR001310">
    <property type="entry name" value="Histidine_triad_HIT"/>
</dbReference>
<dbReference type="Proteomes" id="UP000326759">
    <property type="component" value="Unassembled WGS sequence"/>
</dbReference>
<protein>
    <submittedName>
        <fullName evidence="4">Histidine triad nucleotide-binding protein 1</fullName>
    </submittedName>
</protein>
<evidence type="ECO:0000256" key="1">
    <source>
        <dbReference type="PIRSR" id="PIRSR601310-1"/>
    </source>
</evidence>
<comment type="caution">
    <text evidence="4">The sequence shown here is derived from an EMBL/GenBank/DDBJ whole genome shotgun (WGS) entry which is preliminary data.</text>
</comment>
<keyword evidence="5" id="KW-1185">Reference proteome</keyword>
<dbReference type="OrthoDB" id="672793at2759"/>
<proteinExistence type="predicted"/>
<gene>
    <name evidence="4" type="primary">hint-1</name>
    <name evidence="4" type="ORF">Anas_11890</name>
</gene>
<evidence type="ECO:0000313" key="5">
    <source>
        <dbReference type="Proteomes" id="UP000326759"/>
    </source>
</evidence>
<evidence type="ECO:0000259" key="3">
    <source>
        <dbReference type="Pfam" id="PF01230"/>
    </source>
</evidence>
<evidence type="ECO:0000313" key="4">
    <source>
        <dbReference type="EMBL" id="KAB7501457.1"/>
    </source>
</evidence>
<dbReference type="Pfam" id="PF01230">
    <property type="entry name" value="HIT"/>
    <property type="match status" value="1"/>
</dbReference>
<organism evidence="4 5">
    <name type="scientific">Armadillidium nasatum</name>
    <dbReference type="NCBI Taxonomy" id="96803"/>
    <lineage>
        <taxon>Eukaryota</taxon>
        <taxon>Metazoa</taxon>
        <taxon>Ecdysozoa</taxon>
        <taxon>Arthropoda</taxon>
        <taxon>Crustacea</taxon>
        <taxon>Multicrustacea</taxon>
        <taxon>Malacostraca</taxon>
        <taxon>Eumalacostraca</taxon>
        <taxon>Peracarida</taxon>
        <taxon>Isopoda</taxon>
        <taxon>Oniscidea</taxon>
        <taxon>Crinocheta</taxon>
        <taxon>Armadillidiidae</taxon>
        <taxon>Armadillidium</taxon>
    </lineage>
</organism>
<dbReference type="GO" id="GO:0003824">
    <property type="term" value="F:catalytic activity"/>
    <property type="evidence" value="ECO:0007669"/>
    <property type="project" value="InterPro"/>
</dbReference>
<dbReference type="EMBL" id="SEYY01010546">
    <property type="protein sequence ID" value="KAB7501457.1"/>
    <property type="molecule type" value="Genomic_DNA"/>
</dbReference>
<accession>A0A5N5T5F9</accession>
<dbReference type="InterPro" id="IPR011146">
    <property type="entry name" value="HIT-like"/>
</dbReference>
<dbReference type="AlphaFoldDB" id="A0A5N5T5F9"/>